<gene>
    <name evidence="2" type="ORF">IQ276_27525</name>
</gene>
<organism evidence="2 3">
    <name type="scientific">Desmonostoc muscorum LEGE 12446</name>
    <dbReference type="NCBI Taxonomy" id="1828758"/>
    <lineage>
        <taxon>Bacteria</taxon>
        <taxon>Bacillati</taxon>
        <taxon>Cyanobacteriota</taxon>
        <taxon>Cyanophyceae</taxon>
        <taxon>Nostocales</taxon>
        <taxon>Nostocaceae</taxon>
        <taxon>Desmonostoc</taxon>
    </lineage>
</organism>
<dbReference type="EMBL" id="JADEXS010000523">
    <property type="protein sequence ID" value="MBE9026034.1"/>
    <property type="molecule type" value="Genomic_DNA"/>
</dbReference>
<feature type="signal peptide" evidence="1">
    <location>
        <begin position="1"/>
        <end position="26"/>
    </location>
</feature>
<comment type="caution">
    <text evidence="2">The sequence shown here is derived from an EMBL/GenBank/DDBJ whole genome shotgun (WGS) entry which is preliminary data.</text>
</comment>
<dbReference type="RefSeq" id="WP_190877755.1">
    <property type="nucleotide sequence ID" value="NZ_JADEXS020000001.1"/>
</dbReference>
<sequence length="136" mass="14265">MKNNFKTYTAIAVCCGTFAWGNSAYADGWPASVAGTWSVVGNQSVGSLVINQPSSTLNCKPISGTIFGTTAIEGFYCPSSGRIAFVRKSSNNFPYQYYQGNLSQTGSTLRIGGSFSAFLSNGSGGSLGEYNFSASK</sequence>
<evidence type="ECO:0000313" key="2">
    <source>
        <dbReference type="EMBL" id="MBE9026034.1"/>
    </source>
</evidence>
<protein>
    <submittedName>
        <fullName evidence="2">Uncharacterized protein</fullName>
    </submittedName>
</protein>
<keyword evidence="3" id="KW-1185">Reference proteome</keyword>
<keyword evidence="1" id="KW-0732">Signal</keyword>
<evidence type="ECO:0000313" key="3">
    <source>
        <dbReference type="Proteomes" id="UP000622533"/>
    </source>
</evidence>
<proteinExistence type="predicted"/>
<dbReference type="Proteomes" id="UP000622533">
    <property type="component" value="Unassembled WGS sequence"/>
</dbReference>
<reference evidence="2" key="1">
    <citation type="submission" date="2020-10" db="EMBL/GenBank/DDBJ databases">
        <authorList>
            <person name="Castelo-Branco R."/>
            <person name="Eusebio N."/>
            <person name="Adriana R."/>
            <person name="Vieira A."/>
            <person name="Brugerolle De Fraissinette N."/>
            <person name="Rezende De Castro R."/>
            <person name="Schneider M.P."/>
            <person name="Vasconcelos V."/>
            <person name="Leao P.N."/>
        </authorList>
    </citation>
    <scope>NUCLEOTIDE SEQUENCE</scope>
    <source>
        <strain evidence="2">LEGE 12446</strain>
    </source>
</reference>
<dbReference type="AlphaFoldDB" id="A0A8J6ZSE0"/>
<evidence type="ECO:0000256" key="1">
    <source>
        <dbReference type="SAM" id="SignalP"/>
    </source>
</evidence>
<name>A0A8J6ZSE0_DESMC</name>
<accession>A0A8J6ZSE0</accession>
<feature type="chain" id="PRO_5035249998" evidence="1">
    <location>
        <begin position="27"/>
        <end position="136"/>
    </location>
</feature>